<protein>
    <submittedName>
        <fullName evidence="7">Zinc finger BED domain-containing protein 4-like</fullName>
    </submittedName>
</protein>
<dbReference type="InterPro" id="IPR012337">
    <property type="entry name" value="RNaseH-like_sf"/>
</dbReference>
<evidence type="ECO:0000313" key="6">
    <source>
        <dbReference type="Proteomes" id="UP001652625"/>
    </source>
</evidence>
<evidence type="ECO:0000256" key="4">
    <source>
        <dbReference type="PROSITE-ProRule" id="PRU00027"/>
    </source>
</evidence>
<evidence type="ECO:0000256" key="1">
    <source>
        <dbReference type="ARBA" id="ARBA00022723"/>
    </source>
</evidence>
<keyword evidence="2 4" id="KW-0863">Zinc-finger</keyword>
<organism evidence="6 7">
    <name type="scientific">Hydra vulgaris</name>
    <name type="common">Hydra</name>
    <name type="synonym">Hydra attenuata</name>
    <dbReference type="NCBI Taxonomy" id="6087"/>
    <lineage>
        <taxon>Eukaryota</taxon>
        <taxon>Metazoa</taxon>
        <taxon>Cnidaria</taxon>
        <taxon>Hydrozoa</taxon>
        <taxon>Hydroidolina</taxon>
        <taxon>Anthoathecata</taxon>
        <taxon>Aplanulata</taxon>
        <taxon>Hydridae</taxon>
        <taxon>Hydra</taxon>
    </lineage>
</organism>
<gene>
    <name evidence="7" type="primary">LOC136090063</name>
</gene>
<name>A0ABM4DCW5_HYDVU</name>
<accession>A0ABM4DCW5</accession>
<keyword evidence="1" id="KW-0479">Metal-binding</keyword>
<dbReference type="InterPro" id="IPR036236">
    <property type="entry name" value="Znf_C2H2_sf"/>
</dbReference>
<evidence type="ECO:0000259" key="5">
    <source>
        <dbReference type="PROSITE" id="PS50808"/>
    </source>
</evidence>
<dbReference type="PANTHER" id="PTHR47241">
    <property type="entry name" value="FINGER PROTEIN, PUTATIVE-RELATED"/>
    <property type="match status" value="1"/>
</dbReference>
<dbReference type="SUPFAM" id="SSF53098">
    <property type="entry name" value="Ribonuclease H-like"/>
    <property type="match status" value="1"/>
</dbReference>
<dbReference type="SUPFAM" id="SSF140996">
    <property type="entry name" value="Hermes dimerisation domain"/>
    <property type="match status" value="1"/>
</dbReference>
<dbReference type="RefSeq" id="XP_065672243.1">
    <property type="nucleotide sequence ID" value="XM_065816171.1"/>
</dbReference>
<dbReference type="GeneID" id="136090063"/>
<dbReference type="SUPFAM" id="SSF57667">
    <property type="entry name" value="beta-beta-alpha zinc fingers"/>
    <property type="match status" value="1"/>
</dbReference>
<feature type="domain" description="BED-type" evidence="5">
    <location>
        <begin position="4"/>
        <end position="62"/>
    </location>
</feature>
<dbReference type="PROSITE" id="PS50808">
    <property type="entry name" value="ZF_BED"/>
    <property type="match status" value="1"/>
</dbReference>
<keyword evidence="6" id="KW-1185">Reference proteome</keyword>
<dbReference type="InterPro" id="IPR003656">
    <property type="entry name" value="Znf_BED"/>
</dbReference>
<sequence>MSKATKSPIWDYFDIDENNRSKAICKFCKMKISRGATSGNKMKTSNLRGHMTAKHIKVFQNVEDLKCFKKINTEKKNVIASTSTSKENDNSKVSVSNSVTVILDQKHQSKLEETINKHRKWTSSEQRARKITMLIGEMICVDIQPHSLVTDQGLKKLIMHLEPRYTMPSRKHMTETVVPLIYEKMKIQIMNDVAKADFLSFTTDGWTTHHNDLSFYSLTAHWINSEFNSMTAVLQLKKITGSHTGVKISKFLKDSLNVWKISTNKVYFVLSDNAANMKLAIKEAGLEKNSLSCAIHTLQLCITDKLFKQQTIVNDLIAKSRKIVTHFHQSSSSMDMLHEIQQQLKLPQHSLKQDVKSNASNLNEDQWLLAETLILVLKHFEVATLEISENRASVSQIIPFIVSMQAYLAYASENTDLLALPDDPAMVKLQVEEKSQISVFY</sequence>
<evidence type="ECO:0000256" key="3">
    <source>
        <dbReference type="ARBA" id="ARBA00022833"/>
    </source>
</evidence>
<proteinExistence type="predicted"/>
<dbReference type="Pfam" id="PF02892">
    <property type="entry name" value="zf-BED"/>
    <property type="match status" value="1"/>
</dbReference>
<evidence type="ECO:0000313" key="7">
    <source>
        <dbReference type="RefSeq" id="XP_065672243.1"/>
    </source>
</evidence>
<dbReference type="PANTHER" id="PTHR47241:SF1">
    <property type="entry name" value="BED-TYPE DOMAIN-CONTAINING PROTEIN"/>
    <property type="match status" value="1"/>
</dbReference>
<dbReference type="Proteomes" id="UP001652625">
    <property type="component" value="Chromosome 13"/>
</dbReference>
<keyword evidence="3" id="KW-0862">Zinc</keyword>
<dbReference type="InterPro" id="IPR052865">
    <property type="entry name" value="Zinc_finger_BED"/>
</dbReference>
<reference evidence="7" key="1">
    <citation type="submission" date="2025-08" db="UniProtKB">
        <authorList>
            <consortium name="RefSeq"/>
        </authorList>
    </citation>
    <scope>IDENTIFICATION</scope>
</reference>
<dbReference type="SMART" id="SM00614">
    <property type="entry name" value="ZnF_BED"/>
    <property type="match status" value="1"/>
</dbReference>
<evidence type="ECO:0000256" key="2">
    <source>
        <dbReference type="ARBA" id="ARBA00022771"/>
    </source>
</evidence>